<accession>A0ABS7Z7Z7</accession>
<evidence type="ECO:0000313" key="8">
    <source>
        <dbReference type="EMBL" id="MCA5004990.1"/>
    </source>
</evidence>
<evidence type="ECO:0000256" key="3">
    <source>
        <dbReference type="ARBA" id="ARBA00013194"/>
    </source>
</evidence>
<dbReference type="InterPro" id="IPR001179">
    <property type="entry name" value="PPIase_FKBP_dom"/>
</dbReference>
<comment type="similarity">
    <text evidence="2">Belongs to the FKBP-type PPIase family.</text>
</comment>
<comment type="catalytic activity">
    <reaction evidence="1 6">
        <text>[protein]-peptidylproline (omega=180) = [protein]-peptidylproline (omega=0)</text>
        <dbReference type="Rhea" id="RHEA:16237"/>
        <dbReference type="Rhea" id="RHEA-COMP:10747"/>
        <dbReference type="Rhea" id="RHEA-COMP:10748"/>
        <dbReference type="ChEBI" id="CHEBI:83833"/>
        <dbReference type="ChEBI" id="CHEBI:83834"/>
        <dbReference type="EC" id="5.2.1.8"/>
    </reaction>
</comment>
<evidence type="ECO:0000256" key="1">
    <source>
        <dbReference type="ARBA" id="ARBA00000971"/>
    </source>
</evidence>
<protein>
    <recommendedName>
        <fullName evidence="3 6">peptidylprolyl isomerase</fullName>
        <ecNumber evidence="3 6">5.2.1.8</ecNumber>
    </recommendedName>
</protein>
<evidence type="ECO:0000256" key="6">
    <source>
        <dbReference type="PROSITE-ProRule" id="PRU00277"/>
    </source>
</evidence>
<dbReference type="RefSeq" id="WP_225552381.1">
    <property type="nucleotide sequence ID" value="NZ_JADEYP010000011.1"/>
</dbReference>
<proteinExistence type="inferred from homology"/>
<dbReference type="Pfam" id="PF00254">
    <property type="entry name" value="FKBP_C"/>
    <property type="match status" value="1"/>
</dbReference>
<name>A0ABS7Z7Z7_9SPHI</name>
<dbReference type="InterPro" id="IPR046357">
    <property type="entry name" value="PPIase_dom_sf"/>
</dbReference>
<dbReference type="PANTHER" id="PTHR43811:SF19">
    <property type="entry name" value="39 KDA FK506-BINDING NUCLEAR PROTEIN"/>
    <property type="match status" value="1"/>
</dbReference>
<comment type="caution">
    <text evidence="8">The sequence shown here is derived from an EMBL/GenBank/DDBJ whole genome shotgun (WGS) entry which is preliminary data.</text>
</comment>
<feature type="domain" description="PPIase FKBP-type" evidence="7">
    <location>
        <begin position="205"/>
        <end position="308"/>
    </location>
</feature>
<dbReference type="Proteomes" id="UP001165302">
    <property type="component" value="Unassembled WGS sequence"/>
</dbReference>
<evidence type="ECO:0000259" key="7">
    <source>
        <dbReference type="PROSITE" id="PS50059"/>
    </source>
</evidence>
<dbReference type="Gene3D" id="3.10.50.40">
    <property type="match status" value="1"/>
</dbReference>
<reference evidence="8" key="1">
    <citation type="submission" date="2020-10" db="EMBL/GenBank/DDBJ databases">
        <authorList>
            <person name="Lu T."/>
            <person name="Wang Q."/>
            <person name="Han X."/>
        </authorList>
    </citation>
    <scope>NUCLEOTIDE SEQUENCE</scope>
    <source>
        <strain evidence="8">WQ 366</strain>
    </source>
</reference>
<dbReference type="PROSITE" id="PS50059">
    <property type="entry name" value="FKBP_PPIASE"/>
    <property type="match status" value="1"/>
</dbReference>
<evidence type="ECO:0000256" key="2">
    <source>
        <dbReference type="ARBA" id="ARBA00006577"/>
    </source>
</evidence>
<organism evidence="8 9">
    <name type="scientific">Sphingobacterium bovistauri</name>
    <dbReference type="NCBI Taxonomy" id="2781959"/>
    <lineage>
        <taxon>Bacteria</taxon>
        <taxon>Pseudomonadati</taxon>
        <taxon>Bacteroidota</taxon>
        <taxon>Sphingobacteriia</taxon>
        <taxon>Sphingobacteriales</taxon>
        <taxon>Sphingobacteriaceae</taxon>
        <taxon>Sphingobacterium</taxon>
    </lineage>
</organism>
<sequence length="330" mass="35511">MKKSILVLAAAVGIFTTSCQNFKKGDGGLEYKIVDDEGGVKAADGDHLFVDMIVKSDRNDSLIQSTYDLGLPQYVNIVSDTIPGNYKGSYSSMFKHLGEGDSAVFRLNLDTMASKSGQPKLPIGDKYLTFIVKVRKHFKKAELPDSIAHVELDKYYKELIGNLEKAEAGKIESYVKSNKLEPKKTASGLQYIVTTEGKGVKPVVGDTVKVNYVGKLTHGKVFDTSIKEEADKAKLPVNPMRTFEPIKFALGVDPVIPAWVEGLQLLNKGGKATLIIPSSLAYGSNGAPQGGIPPFAPLIFEVELVDIIKGTAPKVDSAATVAPVPTQPAN</sequence>
<evidence type="ECO:0000313" key="9">
    <source>
        <dbReference type="Proteomes" id="UP001165302"/>
    </source>
</evidence>
<dbReference type="EMBL" id="JADEYP010000011">
    <property type="protein sequence ID" value="MCA5004990.1"/>
    <property type="molecule type" value="Genomic_DNA"/>
</dbReference>
<keyword evidence="9" id="KW-1185">Reference proteome</keyword>
<dbReference type="EC" id="5.2.1.8" evidence="3 6"/>
<keyword evidence="5 6" id="KW-0413">Isomerase</keyword>
<dbReference type="SUPFAM" id="SSF54534">
    <property type="entry name" value="FKBP-like"/>
    <property type="match status" value="1"/>
</dbReference>
<dbReference type="PROSITE" id="PS51257">
    <property type="entry name" value="PROKAR_LIPOPROTEIN"/>
    <property type="match status" value="1"/>
</dbReference>
<gene>
    <name evidence="8" type="ORF">IPZ78_07480</name>
</gene>
<evidence type="ECO:0000256" key="4">
    <source>
        <dbReference type="ARBA" id="ARBA00023110"/>
    </source>
</evidence>
<keyword evidence="4 6" id="KW-0697">Rotamase</keyword>
<evidence type="ECO:0000256" key="5">
    <source>
        <dbReference type="ARBA" id="ARBA00023235"/>
    </source>
</evidence>
<dbReference type="PANTHER" id="PTHR43811">
    <property type="entry name" value="FKBP-TYPE PEPTIDYL-PROLYL CIS-TRANS ISOMERASE FKPA"/>
    <property type="match status" value="1"/>
</dbReference>
<dbReference type="GO" id="GO:0016853">
    <property type="term" value="F:isomerase activity"/>
    <property type="evidence" value="ECO:0007669"/>
    <property type="project" value="UniProtKB-KW"/>
</dbReference>